<dbReference type="Proteomes" id="UP000812440">
    <property type="component" value="Chromosome 5"/>
</dbReference>
<protein>
    <recommendedName>
        <fullName evidence="4">Cilia- and flagella-associated protein 36</fullName>
    </recommendedName>
    <alternativeName>
        <fullName evidence="9">Coiled-coil domain-containing protein 104</fullName>
    </alternativeName>
</protein>
<evidence type="ECO:0000256" key="3">
    <source>
        <dbReference type="ARBA" id="ARBA00007460"/>
    </source>
</evidence>
<keyword evidence="13" id="KW-1185">Reference proteome</keyword>
<comment type="similarity">
    <text evidence="3">Belongs to the CFAP36 family.</text>
</comment>
<dbReference type="EMBL" id="JAACNH010000004">
    <property type="protein sequence ID" value="KAG8443990.1"/>
    <property type="molecule type" value="Genomic_DNA"/>
</dbReference>
<gene>
    <name evidence="12" type="ORF">GDO86_009247</name>
</gene>
<evidence type="ECO:0000256" key="4">
    <source>
        <dbReference type="ARBA" id="ARBA00021815"/>
    </source>
</evidence>
<feature type="compositionally biased region" description="Basic and acidic residues" evidence="10">
    <location>
        <begin position="293"/>
        <end position="313"/>
    </location>
</feature>
<keyword evidence="6" id="KW-0175">Coiled coil</keyword>
<keyword evidence="8" id="KW-0966">Cell projection</keyword>
<evidence type="ECO:0000259" key="11">
    <source>
        <dbReference type="Pfam" id="PF11527"/>
    </source>
</evidence>
<comment type="caution">
    <text evidence="12">The sequence shown here is derived from an EMBL/GenBank/DDBJ whole genome shotgun (WGS) entry which is preliminary data.</text>
</comment>
<reference evidence="12" key="1">
    <citation type="thesis" date="2020" institute="ProQuest LLC" country="789 East Eisenhower Parkway, Ann Arbor, MI, USA">
        <title>Comparative Genomics and Chromosome Evolution.</title>
        <authorList>
            <person name="Mudd A.B."/>
        </authorList>
    </citation>
    <scope>NUCLEOTIDE SEQUENCE</scope>
    <source>
        <strain evidence="12">Female2</strain>
        <tissue evidence="12">Blood</tissue>
    </source>
</reference>
<feature type="compositionally biased region" description="Basic residues" evidence="10">
    <location>
        <begin position="283"/>
        <end position="292"/>
    </location>
</feature>
<feature type="domain" description="BART" evidence="11">
    <location>
        <begin position="5"/>
        <end position="117"/>
    </location>
</feature>
<dbReference type="AlphaFoldDB" id="A0A8T2JKY7"/>
<evidence type="ECO:0000256" key="9">
    <source>
        <dbReference type="ARBA" id="ARBA00031593"/>
    </source>
</evidence>
<sequence length="313" mass="36128">MAADAEWVLESVLGFVTGPTWAVPVSEFMEQKCSVFDDEEENKLSYTELHNDYKELVENLLEQHMSEVGISEEQFQEACSIPLAQSPTLKNIMQPILAVDDFKMFKAMMVQKNIELQLQAIQIIQERNGVLPDCLKKGTDLISDLEKQERRLIAEALRLSKEEYEQEQLRRKAKEGVPKLSEHFEKEEANASERTSIHKGDSMKIHDVKNQPMTTQETPFKLHSSKIKDISNMEAAEAWLEQARKEAGITGSISNLSQAEKGQLQQRAEYLKKRREELLAKKVQSKKTTKFRKHEEKHLFQTANDRRRKEKLA</sequence>
<evidence type="ECO:0000256" key="7">
    <source>
        <dbReference type="ARBA" id="ARBA00023069"/>
    </source>
</evidence>
<evidence type="ECO:0000313" key="13">
    <source>
        <dbReference type="Proteomes" id="UP000812440"/>
    </source>
</evidence>
<dbReference type="Pfam" id="PF11527">
    <property type="entry name" value="ARL2_Bind_BART"/>
    <property type="match status" value="1"/>
</dbReference>
<dbReference type="PANTHER" id="PTHR21532">
    <property type="entry name" value="PHOSPHODIESTERASE HL"/>
    <property type="match status" value="1"/>
</dbReference>
<evidence type="ECO:0000256" key="8">
    <source>
        <dbReference type="ARBA" id="ARBA00023273"/>
    </source>
</evidence>
<evidence type="ECO:0000313" key="12">
    <source>
        <dbReference type="EMBL" id="KAG8443990.1"/>
    </source>
</evidence>
<name>A0A8T2JKY7_9PIPI</name>
<dbReference type="InterPro" id="IPR023379">
    <property type="entry name" value="BART_dom"/>
</dbReference>
<dbReference type="Gene3D" id="1.20.1520.10">
    <property type="entry name" value="ADP-ribosylation factor-like 2-binding protein, domain"/>
    <property type="match status" value="1"/>
</dbReference>
<organism evidence="12 13">
    <name type="scientific">Hymenochirus boettgeri</name>
    <name type="common">Congo dwarf clawed frog</name>
    <dbReference type="NCBI Taxonomy" id="247094"/>
    <lineage>
        <taxon>Eukaryota</taxon>
        <taxon>Metazoa</taxon>
        <taxon>Chordata</taxon>
        <taxon>Craniata</taxon>
        <taxon>Vertebrata</taxon>
        <taxon>Euteleostomi</taxon>
        <taxon>Amphibia</taxon>
        <taxon>Batrachia</taxon>
        <taxon>Anura</taxon>
        <taxon>Pipoidea</taxon>
        <taxon>Pipidae</taxon>
        <taxon>Pipinae</taxon>
        <taxon>Hymenochirus</taxon>
    </lineage>
</organism>
<evidence type="ECO:0000256" key="5">
    <source>
        <dbReference type="ARBA" id="ARBA00022490"/>
    </source>
</evidence>
<evidence type="ECO:0000256" key="6">
    <source>
        <dbReference type="ARBA" id="ARBA00023054"/>
    </source>
</evidence>
<keyword evidence="7" id="KW-0969">Cilium</keyword>
<dbReference type="InterPro" id="IPR042541">
    <property type="entry name" value="BART_sf"/>
</dbReference>
<dbReference type="GO" id="GO:0005930">
    <property type="term" value="C:axoneme"/>
    <property type="evidence" value="ECO:0007669"/>
    <property type="project" value="TreeGrafter"/>
</dbReference>
<dbReference type="GO" id="GO:0097546">
    <property type="term" value="C:ciliary base"/>
    <property type="evidence" value="ECO:0007669"/>
    <property type="project" value="TreeGrafter"/>
</dbReference>
<feature type="region of interest" description="Disordered" evidence="10">
    <location>
        <begin position="281"/>
        <end position="313"/>
    </location>
</feature>
<dbReference type="InterPro" id="IPR038888">
    <property type="entry name" value="CFAP36"/>
</dbReference>
<dbReference type="PANTHER" id="PTHR21532:SF0">
    <property type="entry name" value="CILIA- AND FLAGELLA-ASSOCIATED PROTEIN 36"/>
    <property type="match status" value="1"/>
</dbReference>
<proteinExistence type="inferred from homology"/>
<dbReference type="OrthoDB" id="272687at2759"/>
<evidence type="ECO:0000256" key="1">
    <source>
        <dbReference type="ARBA" id="ARBA00004138"/>
    </source>
</evidence>
<evidence type="ECO:0000256" key="2">
    <source>
        <dbReference type="ARBA" id="ARBA00004496"/>
    </source>
</evidence>
<comment type="subcellular location">
    <subcellularLocation>
        <location evidence="1">Cell projection</location>
        <location evidence="1">Cilium</location>
    </subcellularLocation>
    <subcellularLocation>
        <location evidence="2">Cytoplasm</location>
    </subcellularLocation>
</comment>
<keyword evidence="5" id="KW-0963">Cytoplasm</keyword>
<accession>A0A8T2JKY7</accession>
<evidence type="ECO:0000256" key="10">
    <source>
        <dbReference type="SAM" id="MobiDB-lite"/>
    </source>
</evidence>